<dbReference type="eggNOG" id="COG3291">
    <property type="taxonomic scope" value="Bacteria"/>
</dbReference>
<evidence type="ECO:0000256" key="1">
    <source>
        <dbReference type="ARBA" id="ARBA00008721"/>
    </source>
</evidence>
<keyword evidence="6" id="KW-0862">Zinc</keyword>
<evidence type="ECO:0000256" key="9">
    <source>
        <dbReference type="SAM" id="MobiDB-lite"/>
    </source>
</evidence>
<evidence type="ECO:0000256" key="2">
    <source>
        <dbReference type="ARBA" id="ARBA00022670"/>
    </source>
</evidence>
<evidence type="ECO:0000256" key="8">
    <source>
        <dbReference type="ARBA" id="ARBA00023157"/>
    </source>
</evidence>
<dbReference type="GO" id="GO:0006508">
    <property type="term" value="P:proteolysis"/>
    <property type="evidence" value="ECO:0007669"/>
    <property type="project" value="UniProtKB-KW"/>
</dbReference>
<keyword evidence="12" id="KW-1185">Reference proteome</keyword>
<name>D1ADY3_THECD</name>
<dbReference type="CDD" id="cd04275">
    <property type="entry name" value="ZnMc_pappalysin_like"/>
    <property type="match status" value="1"/>
</dbReference>
<dbReference type="GO" id="GO:0046872">
    <property type="term" value="F:metal ion binding"/>
    <property type="evidence" value="ECO:0007669"/>
    <property type="project" value="UniProtKB-KW"/>
</dbReference>
<accession>D1ADY3</accession>
<dbReference type="RefSeq" id="WP_012854193.1">
    <property type="nucleotide sequence ID" value="NC_013510.1"/>
</dbReference>
<evidence type="ECO:0000256" key="6">
    <source>
        <dbReference type="ARBA" id="ARBA00022833"/>
    </source>
</evidence>
<dbReference type="PANTHER" id="PTHR47466:SF1">
    <property type="entry name" value="METALLOPROTEASE MEP1 (AFU_ORTHOLOGUE AFUA_1G07730)-RELATED"/>
    <property type="match status" value="1"/>
</dbReference>
<evidence type="ECO:0000313" key="12">
    <source>
        <dbReference type="Proteomes" id="UP000001918"/>
    </source>
</evidence>
<protein>
    <recommendedName>
        <fullName evidence="10">Peptidase M43 pregnancy-associated plasma-A domain-containing protein</fullName>
    </recommendedName>
</protein>
<proteinExistence type="inferred from homology"/>
<dbReference type="KEGG" id="tcu:Tcur_3880"/>
<dbReference type="PANTHER" id="PTHR47466">
    <property type="match status" value="1"/>
</dbReference>
<keyword evidence="7" id="KW-0482">Metalloprotease</keyword>
<dbReference type="InterPro" id="IPR008754">
    <property type="entry name" value="Peptidase_M43"/>
</dbReference>
<dbReference type="InterPro" id="IPR024079">
    <property type="entry name" value="MetalloPept_cat_dom_sf"/>
</dbReference>
<dbReference type="Gene3D" id="3.40.390.10">
    <property type="entry name" value="Collagenase (Catalytic Domain)"/>
    <property type="match status" value="1"/>
</dbReference>
<dbReference type="Proteomes" id="UP000001918">
    <property type="component" value="Chromosome"/>
</dbReference>
<comment type="similarity">
    <text evidence="1">Belongs to the peptidase M43B family.</text>
</comment>
<gene>
    <name evidence="11" type="ordered locus">Tcur_3880</name>
</gene>
<evidence type="ECO:0000256" key="4">
    <source>
        <dbReference type="ARBA" id="ARBA00022729"/>
    </source>
</evidence>
<dbReference type="HOGENOM" id="CLU_048726_1_0_11"/>
<dbReference type="MEROPS" id="M43.008"/>
<dbReference type="SUPFAM" id="SSF55486">
    <property type="entry name" value="Metalloproteases ('zincins'), catalytic domain"/>
    <property type="match status" value="1"/>
</dbReference>
<evidence type="ECO:0000256" key="5">
    <source>
        <dbReference type="ARBA" id="ARBA00022801"/>
    </source>
</evidence>
<sequence length="288" mass="31367">MGLFAGLPRGLRPSPPGRDPARDPAALSGDQVTAMLAELRRKLVERYGTANEAAAARAARRTGKIIVPVRFHVITDGERGKVSRVRAARQIAVLNAAYAGRRKGAVDTGVRFRLVSYDVTTNATWFKYPIHYERQMKAALNKGGATTLNLYTAAVGIDVLGFSTYPQYYSSRPGEDGVVVDYRSLPGGSYEEYSRGHTAVHEVGHWLGLFHTFENGCSEPGDGVDDTPYEATPTDGCPDTKDTCPSPGADPIHNFMDYSWDTCMREFTAGQGRRIRASWAAFRAAADG</sequence>
<feature type="region of interest" description="Disordered" evidence="9">
    <location>
        <begin position="1"/>
        <end position="26"/>
    </location>
</feature>
<dbReference type="STRING" id="471852.Tcur_3880"/>
<organism evidence="11 12">
    <name type="scientific">Thermomonospora curvata (strain ATCC 19995 / DSM 43183 / JCM 3096 / KCTC 9072 / NBRC 15933 / NCIMB 10081 / Henssen B9)</name>
    <dbReference type="NCBI Taxonomy" id="471852"/>
    <lineage>
        <taxon>Bacteria</taxon>
        <taxon>Bacillati</taxon>
        <taxon>Actinomycetota</taxon>
        <taxon>Actinomycetes</taxon>
        <taxon>Streptosporangiales</taxon>
        <taxon>Thermomonosporaceae</taxon>
        <taxon>Thermomonospora</taxon>
    </lineage>
</organism>
<evidence type="ECO:0000256" key="3">
    <source>
        <dbReference type="ARBA" id="ARBA00022723"/>
    </source>
</evidence>
<reference evidence="11 12" key="1">
    <citation type="journal article" date="2011" name="Stand. Genomic Sci.">
        <title>Complete genome sequence of Thermomonospora curvata type strain (B9).</title>
        <authorList>
            <person name="Chertkov O."/>
            <person name="Sikorski J."/>
            <person name="Nolan M."/>
            <person name="Lapidus A."/>
            <person name="Lucas S."/>
            <person name="Del Rio T.G."/>
            <person name="Tice H."/>
            <person name="Cheng J.F."/>
            <person name="Goodwin L."/>
            <person name="Pitluck S."/>
            <person name="Liolios K."/>
            <person name="Ivanova N."/>
            <person name="Mavromatis K."/>
            <person name="Mikhailova N."/>
            <person name="Ovchinnikova G."/>
            <person name="Pati A."/>
            <person name="Chen A."/>
            <person name="Palaniappan K."/>
            <person name="Djao O.D."/>
            <person name="Land M."/>
            <person name="Hauser L."/>
            <person name="Chang Y.J."/>
            <person name="Jeffries C.D."/>
            <person name="Brettin T."/>
            <person name="Han C."/>
            <person name="Detter J.C."/>
            <person name="Rohde M."/>
            <person name="Goker M."/>
            <person name="Woyke T."/>
            <person name="Bristow J."/>
            <person name="Eisen J.A."/>
            <person name="Markowitz V."/>
            <person name="Hugenholtz P."/>
            <person name="Klenk H.P."/>
            <person name="Kyrpides N.C."/>
        </authorList>
    </citation>
    <scope>NUCLEOTIDE SEQUENCE [LARGE SCALE GENOMIC DNA]</scope>
    <source>
        <strain evidence="12">ATCC 19995 / DSM 43183 / JCM 3096 / KCTC 9072 / NBRC 15933 / NCIMB 10081 / Henssen B9</strain>
    </source>
</reference>
<keyword evidence="5" id="KW-0378">Hydrolase</keyword>
<dbReference type="EMBL" id="CP001738">
    <property type="protein sequence ID" value="ACY99409.1"/>
    <property type="molecule type" value="Genomic_DNA"/>
</dbReference>
<keyword evidence="3" id="KW-0479">Metal-binding</keyword>
<keyword evidence="8" id="KW-1015">Disulfide bond</keyword>
<dbReference type="AlphaFoldDB" id="D1ADY3"/>
<feature type="domain" description="Peptidase M43 pregnancy-associated plasma-A" evidence="10">
    <location>
        <begin position="161"/>
        <end position="277"/>
    </location>
</feature>
<evidence type="ECO:0000313" key="11">
    <source>
        <dbReference type="EMBL" id="ACY99409.1"/>
    </source>
</evidence>
<evidence type="ECO:0000256" key="7">
    <source>
        <dbReference type="ARBA" id="ARBA00023049"/>
    </source>
</evidence>
<keyword evidence="4" id="KW-0732">Signal</keyword>
<evidence type="ECO:0000259" key="10">
    <source>
        <dbReference type="Pfam" id="PF05572"/>
    </source>
</evidence>
<feature type="compositionally biased region" description="Low complexity" evidence="9">
    <location>
        <begin position="1"/>
        <end position="12"/>
    </location>
</feature>
<dbReference type="Pfam" id="PF05572">
    <property type="entry name" value="Peptidase_M43"/>
    <property type="match status" value="1"/>
</dbReference>
<dbReference type="GO" id="GO:0008237">
    <property type="term" value="F:metallopeptidase activity"/>
    <property type="evidence" value="ECO:0007669"/>
    <property type="project" value="UniProtKB-KW"/>
</dbReference>
<keyword evidence="2" id="KW-0645">Protease</keyword>